<protein>
    <submittedName>
        <fullName evidence="1">Uncharacterized protein</fullName>
    </submittedName>
</protein>
<name>A0A3P3T9S4_9BACL</name>
<accession>A0A3P3T9S4</accession>
<sequence>MEEDFLFRHIITTKSPTEWETIRKDAEERMQESLSDFTPFFVHWKDIMLNTADPVNQVTNAALWGKVREILIIGRSHRQILVIEASPEDLDDISAPKNSSDLHGAEVKMKQEIAANSFIYVSYRGGAR</sequence>
<dbReference type="AlphaFoldDB" id="A0A3P3T9S4"/>
<dbReference type="EMBL" id="RRCN01000002">
    <property type="protein sequence ID" value="RRJ54815.1"/>
    <property type="molecule type" value="Genomic_DNA"/>
</dbReference>
<organism evidence="1 2">
    <name type="scientific">Paenibacillus oralis</name>
    <dbReference type="NCBI Taxonomy" id="2490856"/>
    <lineage>
        <taxon>Bacteria</taxon>
        <taxon>Bacillati</taxon>
        <taxon>Bacillota</taxon>
        <taxon>Bacilli</taxon>
        <taxon>Bacillales</taxon>
        <taxon>Paenibacillaceae</taxon>
        <taxon>Paenibacillus</taxon>
    </lineage>
</organism>
<gene>
    <name evidence="1" type="ORF">EHV15_35080</name>
</gene>
<dbReference type="Proteomes" id="UP000267017">
    <property type="component" value="Unassembled WGS sequence"/>
</dbReference>
<proteinExistence type="predicted"/>
<evidence type="ECO:0000313" key="2">
    <source>
        <dbReference type="Proteomes" id="UP000267017"/>
    </source>
</evidence>
<reference evidence="1 2" key="1">
    <citation type="submission" date="2018-11" db="EMBL/GenBank/DDBJ databases">
        <title>Genome sequencing of Paenibacillus sp. KCOM 3021 (= ChDC PVNT-B20).</title>
        <authorList>
            <person name="Kook J.-K."/>
            <person name="Park S.-N."/>
            <person name="Lim Y.K."/>
        </authorList>
    </citation>
    <scope>NUCLEOTIDE SEQUENCE [LARGE SCALE GENOMIC DNA]</scope>
    <source>
        <strain evidence="1 2">KCOM 3021</strain>
    </source>
</reference>
<keyword evidence="2" id="KW-1185">Reference proteome</keyword>
<dbReference type="RefSeq" id="WP_128635899.1">
    <property type="nucleotide sequence ID" value="NZ_RRCN01000002.1"/>
</dbReference>
<comment type="caution">
    <text evidence="1">The sequence shown here is derived from an EMBL/GenBank/DDBJ whole genome shotgun (WGS) entry which is preliminary data.</text>
</comment>
<evidence type="ECO:0000313" key="1">
    <source>
        <dbReference type="EMBL" id="RRJ54815.1"/>
    </source>
</evidence>